<evidence type="ECO:0000313" key="10">
    <source>
        <dbReference type="Proteomes" id="UP001501170"/>
    </source>
</evidence>
<dbReference type="InterPro" id="IPR003838">
    <property type="entry name" value="ABC3_permease_C"/>
</dbReference>
<organism evidence="9 10">
    <name type="scientific">Gordonia cholesterolivorans</name>
    <dbReference type="NCBI Taxonomy" id="559625"/>
    <lineage>
        <taxon>Bacteria</taxon>
        <taxon>Bacillati</taxon>
        <taxon>Actinomycetota</taxon>
        <taxon>Actinomycetes</taxon>
        <taxon>Mycobacteriales</taxon>
        <taxon>Gordoniaceae</taxon>
        <taxon>Gordonia</taxon>
    </lineage>
</organism>
<feature type="transmembrane region" description="Helical" evidence="7">
    <location>
        <begin position="807"/>
        <end position="827"/>
    </location>
</feature>
<keyword evidence="4 7" id="KW-0812">Transmembrane</keyword>
<keyword evidence="10" id="KW-1185">Reference proteome</keyword>
<feature type="transmembrane region" description="Helical" evidence="7">
    <location>
        <begin position="759"/>
        <end position="787"/>
    </location>
</feature>
<dbReference type="PANTHER" id="PTHR30489:SF0">
    <property type="entry name" value="LIPOPROTEIN-RELEASING SYSTEM TRANSMEMBRANE PROTEIN LOLE"/>
    <property type="match status" value="1"/>
</dbReference>
<evidence type="ECO:0000256" key="3">
    <source>
        <dbReference type="ARBA" id="ARBA00022475"/>
    </source>
</evidence>
<comment type="subcellular location">
    <subcellularLocation>
        <location evidence="1">Cell membrane</location>
        <topology evidence="1">Multi-pass membrane protein</topology>
    </subcellularLocation>
</comment>
<dbReference type="InterPro" id="IPR051447">
    <property type="entry name" value="Lipoprotein-release_system"/>
</dbReference>
<feature type="transmembrane region" description="Helical" evidence="7">
    <location>
        <begin position="26"/>
        <end position="48"/>
    </location>
</feature>
<comment type="similarity">
    <text evidence="2">Belongs to the ABC-4 integral membrane protein family. LolC/E subfamily.</text>
</comment>
<proteinExistence type="inferred from homology"/>
<feature type="transmembrane region" description="Helical" evidence="7">
    <location>
        <begin position="429"/>
        <end position="455"/>
    </location>
</feature>
<evidence type="ECO:0000259" key="8">
    <source>
        <dbReference type="Pfam" id="PF02687"/>
    </source>
</evidence>
<evidence type="ECO:0000256" key="4">
    <source>
        <dbReference type="ARBA" id="ARBA00022692"/>
    </source>
</evidence>
<comment type="caution">
    <text evidence="9">The sequence shown here is derived from an EMBL/GenBank/DDBJ whole genome shotgun (WGS) entry which is preliminary data.</text>
</comment>
<feature type="transmembrane region" description="Helical" evidence="7">
    <location>
        <begin position="716"/>
        <end position="738"/>
    </location>
</feature>
<keyword evidence="3" id="KW-1003">Cell membrane</keyword>
<evidence type="ECO:0000313" key="9">
    <source>
        <dbReference type="EMBL" id="GAA2388727.1"/>
    </source>
</evidence>
<feature type="domain" description="ABC3 transporter permease C-terminal" evidence="8">
    <location>
        <begin position="719"/>
        <end position="834"/>
    </location>
</feature>
<evidence type="ECO:0000256" key="1">
    <source>
        <dbReference type="ARBA" id="ARBA00004651"/>
    </source>
</evidence>
<protein>
    <submittedName>
        <fullName evidence="9">ABC transporter permease</fullName>
    </submittedName>
</protein>
<keyword evidence="5 7" id="KW-1133">Transmembrane helix</keyword>
<accession>A0ABN3HW08</accession>
<dbReference type="RefSeq" id="WP_346077115.1">
    <property type="nucleotide sequence ID" value="NZ_BAAARB010000020.1"/>
</dbReference>
<evidence type="ECO:0000256" key="5">
    <source>
        <dbReference type="ARBA" id="ARBA00022989"/>
    </source>
</evidence>
<dbReference type="Pfam" id="PF02687">
    <property type="entry name" value="FtsX"/>
    <property type="match status" value="2"/>
</dbReference>
<sequence>MGGLAAGLTRVRILNLRELAGHKLRVATSLAVVLISSALLVAVLGTYGSMSESVREFSAAVAGDATVEVAAIADSGVDAAIAGELRRDVPDARAVVPLVRDTVLLDGRPTVLLGSDLNALSLSSGLRAAVGASGGGIDADRLDDGIVVGAATGLRQGQRLTVSGIPVTVVRVVDDQAATALNGGRFVFAYLGLAERLAGLNGAVDSILVVPGPGVPEARLRAQVARVVDGRASVVDPDFRVAQVETANSVTHDSTLLVSLVSLIIAAFLVFNMMNMAVASRRQSLAMVRALGARRRHLVGDLLAESAVLGLVGGAAGVPVGVLAGRWIVGRLPDTSETVGVAVGYHLPAYAPVVAVAACVVACVGATVLAARSVFAVAPVEAMVPGEAADARPPAAGLLIASGVAGAGTIAVAWVVAETVPGRAAIVAGAVYSAGGLLLCFALMPLLVRAVVGASNRLRGPGRLAAVNSERAPRRVWATVMTVAVAIAVGVGISGSLNNLIGSISSSLTGLSDPDFYVSSRDADSMPLGPALDPAIAQEVRAVPGVTDVVGGQWATVNIADARVLLQGLEPGAAAPFVRKSSQDAVRETLAGRGILLSEVLARSLGVRVGDTVRLATPSGYRELVVRDIVDYVAIDSGVGAVANRLLNEWFRRDGDTYLQVTVAPGADHEQVRERLTAIAARHPGRGDWPVHVYTGQEALVATERSAQQAGAFTVAIQWIVAGAAAVALLNTLLLSVLERRRELAVLRAMGASRRFVSRMVLSEAASIALVGAVTGLILGSGLHVLADVILTQTTSIDIRYAPQWSAFGYVAIPVLLCLLGAGVPAMRASRMNISTSLVDD</sequence>
<feature type="transmembrane region" description="Helical" evidence="7">
    <location>
        <begin position="256"/>
        <end position="278"/>
    </location>
</feature>
<reference evidence="9 10" key="1">
    <citation type="journal article" date="2019" name="Int. J. Syst. Evol. Microbiol.">
        <title>The Global Catalogue of Microorganisms (GCM) 10K type strain sequencing project: providing services to taxonomists for standard genome sequencing and annotation.</title>
        <authorList>
            <consortium name="The Broad Institute Genomics Platform"/>
            <consortium name="The Broad Institute Genome Sequencing Center for Infectious Disease"/>
            <person name="Wu L."/>
            <person name="Ma J."/>
        </authorList>
    </citation>
    <scope>NUCLEOTIDE SEQUENCE [LARGE SCALE GENOMIC DNA]</scope>
    <source>
        <strain evidence="9 10">JCM 16227</strain>
    </source>
</reference>
<dbReference type="Proteomes" id="UP001501170">
    <property type="component" value="Unassembled WGS sequence"/>
</dbReference>
<feature type="domain" description="ABC3 transporter permease C-terminal" evidence="8">
    <location>
        <begin position="257"/>
        <end position="375"/>
    </location>
</feature>
<feature type="transmembrane region" description="Helical" evidence="7">
    <location>
        <begin position="476"/>
        <end position="497"/>
    </location>
</feature>
<dbReference type="PANTHER" id="PTHR30489">
    <property type="entry name" value="LIPOPROTEIN-RELEASING SYSTEM TRANSMEMBRANE PROTEIN LOLE"/>
    <property type="match status" value="1"/>
</dbReference>
<feature type="transmembrane region" description="Helical" evidence="7">
    <location>
        <begin position="349"/>
        <end position="375"/>
    </location>
</feature>
<keyword evidence="6 7" id="KW-0472">Membrane</keyword>
<feature type="transmembrane region" description="Helical" evidence="7">
    <location>
        <begin position="298"/>
        <end position="329"/>
    </location>
</feature>
<gene>
    <name evidence="9" type="ORF">GCM10009855_31070</name>
</gene>
<dbReference type="EMBL" id="BAAARB010000020">
    <property type="protein sequence ID" value="GAA2388727.1"/>
    <property type="molecule type" value="Genomic_DNA"/>
</dbReference>
<evidence type="ECO:0000256" key="2">
    <source>
        <dbReference type="ARBA" id="ARBA00005236"/>
    </source>
</evidence>
<evidence type="ECO:0000256" key="7">
    <source>
        <dbReference type="SAM" id="Phobius"/>
    </source>
</evidence>
<name>A0ABN3HW08_9ACTN</name>
<evidence type="ECO:0000256" key="6">
    <source>
        <dbReference type="ARBA" id="ARBA00023136"/>
    </source>
</evidence>
<feature type="transmembrane region" description="Helical" evidence="7">
    <location>
        <begin position="396"/>
        <end position="417"/>
    </location>
</feature>